<feature type="region of interest" description="Disordered" evidence="1">
    <location>
        <begin position="409"/>
        <end position="461"/>
    </location>
</feature>
<organism evidence="2 3">
    <name type="scientific">Cerrena zonata</name>
    <dbReference type="NCBI Taxonomy" id="2478898"/>
    <lineage>
        <taxon>Eukaryota</taxon>
        <taxon>Fungi</taxon>
        <taxon>Dikarya</taxon>
        <taxon>Basidiomycota</taxon>
        <taxon>Agaricomycotina</taxon>
        <taxon>Agaricomycetes</taxon>
        <taxon>Polyporales</taxon>
        <taxon>Cerrenaceae</taxon>
        <taxon>Cerrena</taxon>
    </lineage>
</organism>
<feature type="region of interest" description="Disordered" evidence="1">
    <location>
        <begin position="166"/>
        <end position="185"/>
    </location>
</feature>
<feature type="region of interest" description="Disordered" evidence="1">
    <location>
        <begin position="242"/>
        <end position="294"/>
    </location>
</feature>
<dbReference type="EMBL" id="JASBNA010000037">
    <property type="protein sequence ID" value="KAK7682142.1"/>
    <property type="molecule type" value="Genomic_DNA"/>
</dbReference>
<evidence type="ECO:0000313" key="3">
    <source>
        <dbReference type="Proteomes" id="UP001385951"/>
    </source>
</evidence>
<gene>
    <name evidence="2" type="ORF">QCA50_014729</name>
</gene>
<feature type="compositionally biased region" description="Polar residues" evidence="1">
    <location>
        <begin position="409"/>
        <end position="418"/>
    </location>
</feature>
<name>A0AAW0FS77_9APHY</name>
<feature type="compositionally biased region" description="Low complexity" evidence="1">
    <location>
        <begin position="597"/>
        <end position="621"/>
    </location>
</feature>
<feature type="region of interest" description="Disordered" evidence="1">
    <location>
        <begin position="1"/>
        <end position="26"/>
    </location>
</feature>
<feature type="compositionally biased region" description="Polar residues" evidence="1">
    <location>
        <begin position="251"/>
        <end position="265"/>
    </location>
</feature>
<feature type="region of interest" description="Disordered" evidence="1">
    <location>
        <begin position="597"/>
        <end position="640"/>
    </location>
</feature>
<keyword evidence="3" id="KW-1185">Reference proteome</keyword>
<evidence type="ECO:0000313" key="2">
    <source>
        <dbReference type="EMBL" id="KAK7682142.1"/>
    </source>
</evidence>
<feature type="region of interest" description="Disordered" evidence="1">
    <location>
        <begin position="326"/>
        <end position="373"/>
    </location>
</feature>
<reference evidence="2 3" key="1">
    <citation type="submission" date="2022-09" db="EMBL/GenBank/DDBJ databases">
        <authorList>
            <person name="Palmer J.M."/>
        </authorList>
    </citation>
    <scope>NUCLEOTIDE SEQUENCE [LARGE SCALE GENOMIC DNA]</scope>
    <source>
        <strain evidence="2 3">DSM 7382</strain>
    </source>
</reference>
<feature type="compositionally biased region" description="Polar residues" evidence="1">
    <location>
        <begin position="276"/>
        <end position="287"/>
    </location>
</feature>
<comment type="caution">
    <text evidence="2">The sequence shown here is derived from an EMBL/GenBank/DDBJ whole genome shotgun (WGS) entry which is preliminary data.</text>
</comment>
<sequence>MKRKVDSPNGYSSDATQERHQRIKLSPSLQLEANLASLSGKLSSAYREELQEIWTQDQRTPSLRSRKLWSLARGVDPKFVNAWFSRKRYNVAKQTGEPLPRGTYELDPKAPHFLPKTKRPSFSDTIDKNEIQNELRIKRERIASPGLSILPPSVVESLRKLPSKLPVQKKKKTRTSQVVKHTRAHDSAPHPLCHVCNQNFVLFADSSEALPIEQDGSAGEISRYSTPGLLRGQVSSDFDFEVSTPRDLNNESDSLPTNETTTPTSELEPVHGYVSTRRSLLNPTTASKPEHSQRPYAYTQFKATSTLHSPHLTADPLLSQLLKPLRGLSASTPPPRLGGNTDLAPKHPTPKHGRTPPSSSSMIQSPSDHRTIHLVPPLPAAATNRQLGTDLPSPSATPTLSRKRNAYTQLAQNDSTFIPDTDNTRTPHYPMPPQTPIPRRGLDSDHSSPSKATHPPAELQQTNTPVIKLEIFDVSSVTSIASRPDGKENIPPSEVLESEVKIEIKNVLPRSVKKKPKRISGKKVAGIRTRRPILRRVSRHILLDPNLTYPKAPMTSTQKTPSKPKGRKRIPKTGNDLNDTSTKIPSLLEGIFTSVTKTKSKAPTSTPAFDSTSDTLVDSSLPPSSDIEEDDDTLDDFHPPRIHPYRDSDLEMFNEVPWDSRYAGDLSSWRLSAIPWLACSDGYGEVEPV</sequence>
<dbReference type="AlphaFoldDB" id="A0AAW0FS77"/>
<feature type="compositionally biased region" description="Basic residues" evidence="1">
    <location>
        <begin position="562"/>
        <end position="571"/>
    </location>
</feature>
<proteinExistence type="predicted"/>
<protein>
    <recommendedName>
        <fullName evidence="4">Homeobox domain-containing protein</fullName>
    </recommendedName>
</protein>
<evidence type="ECO:0008006" key="4">
    <source>
        <dbReference type="Google" id="ProtNLM"/>
    </source>
</evidence>
<feature type="compositionally biased region" description="Low complexity" evidence="1">
    <location>
        <begin position="356"/>
        <end position="366"/>
    </location>
</feature>
<feature type="region of interest" description="Disordered" evidence="1">
    <location>
        <begin position="545"/>
        <end position="582"/>
    </location>
</feature>
<accession>A0AAW0FS77</accession>
<dbReference type="Proteomes" id="UP001385951">
    <property type="component" value="Unassembled WGS sequence"/>
</dbReference>
<evidence type="ECO:0000256" key="1">
    <source>
        <dbReference type="SAM" id="MobiDB-lite"/>
    </source>
</evidence>